<proteinExistence type="predicted"/>
<dbReference type="InterPro" id="IPR013693">
    <property type="entry name" value="SpoIID/LytB_N"/>
</dbReference>
<sequence length="586" mass="64657">MVLKLPPVRKLLIPIAFFLLTALIAFSVPPSRADELDDVTAELTRQQQQLSDLEKRQQQLSRDISSAFLSLSQVSIQLTAAEDELAAIESDLAAKESELAQQEQVRNLLVRRLYIQSRTSAVEIILSSEDLGGSVRQFQYYNENLNNLGETISQLAEQVTLFQSNKTAAQKIRDDLAALRDQYQSTVSSSQRQLSSTKSQISSVQNVIGQLSTRQQQLLAEKYGSVATTVGDVTPSSDNQLLVNPGFSPAYAGFSFGSAHHVGMSQYGARGRALANQDYRTILSAYYANFSFGGSCDPNRTINVRFPDGHIESMLLESEYLTGLGEMPSSWPMEALKAQVVAARSYALDYAARAGSICTTTSCQVFVSRGSKNGTPWQTAVEQTCGEVMLYNGAPIAAYYASTSGGYTWRSCDAWGGTCRAWTKITKDWANPSAPLQDILQQAYEGVNYGASPWFYKAWYKGSSGRPNAWMNNTEFTDILNATRLYIADNSTRSHLSQLDKPNPDTWSAEKVRQELSALGITPVSSISNVISSMSEDRGYGYTKWVYFETNLGTLTVDGPTFYAIFNIRAPAEIYFASPLYKVEPK</sequence>
<evidence type="ECO:0000256" key="1">
    <source>
        <dbReference type="SAM" id="Coils"/>
    </source>
</evidence>
<keyword evidence="1" id="KW-0175">Coiled coil</keyword>
<dbReference type="Pfam" id="PF08486">
    <property type="entry name" value="SpoIID"/>
    <property type="match status" value="1"/>
</dbReference>
<reference evidence="3" key="1">
    <citation type="journal article" date="2020" name="mSystems">
        <title>Genome- and Community-Level Interaction Insights into Carbon Utilization and Element Cycling Functions of Hydrothermarchaeota in Hydrothermal Sediment.</title>
        <authorList>
            <person name="Zhou Z."/>
            <person name="Liu Y."/>
            <person name="Xu W."/>
            <person name="Pan J."/>
            <person name="Luo Z.H."/>
            <person name="Li M."/>
        </authorList>
    </citation>
    <scope>NUCLEOTIDE SEQUENCE [LARGE SCALE GENOMIC DNA]</scope>
    <source>
        <strain evidence="3">SpSt-361</strain>
    </source>
</reference>
<feature type="coiled-coil region" evidence="1">
    <location>
        <begin position="36"/>
        <end position="112"/>
    </location>
</feature>
<gene>
    <name evidence="3" type="ORF">ENR01_01125</name>
</gene>
<protein>
    <submittedName>
        <fullName evidence="3">SpoIID/LytB domain-containing protein</fullName>
    </submittedName>
</protein>
<dbReference type="Gene3D" id="6.10.250.3150">
    <property type="match status" value="1"/>
</dbReference>
<comment type="caution">
    <text evidence="3">The sequence shown here is derived from an EMBL/GenBank/DDBJ whole genome shotgun (WGS) entry which is preliminary data.</text>
</comment>
<accession>A0A831Z2H1</accession>
<dbReference type="PANTHER" id="PTHR45615">
    <property type="entry name" value="MYOSIN HEAVY CHAIN, NON-MUSCLE"/>
    <property type="match status" value="1"/>
</dbReference>
<dbReference type="InterPro" id="IPR013486">
    <property type="entry name" value="SpoIID/LytB"/>
</dbReference>
<name>A0A831Z2H1_UNCKA</name>
<dbReference type="PANTHER" id="PTHR45615:SF66">
    <property type="entry name" value="CARD DOMAIN-CONTAINING PROTEIN"/>
    <property type="match status" value="1"/>
</dbReference>
<dbReference type="AlphaFoldDB" id="A0A831Z2H1"/>
<evidence type="ECO:0000259" key="2">
    <source>
        <dbReference type="Pfam" id="PF08486"/>
    </source>
</evidence>
<feature type="domain" description="Sporulation stage II protein D amidase enhancer LytB N-terminal" evidence="2">
    <location>
        <begin position="319"/>
        <end position="391"/>
    </location>
</feature>
<dbReference type="NCBIfam" id="TIGR02669">
    <property type="entry name" value="SpoIID_LytB"/>
    <property type="match status" value="1"/>
</dbReference>
<dbReference type="GO" id="GO:0030435">
    <property type="term" value="P:sporulation resulting in formation of a cellular spore"/>
    <property type="evidence" value="ECO:0007669"/>
    <property type="project" value="InterPro"/>
</dbReference>
<organism evidence="3">
    <name type="scientific">candidate division WWE3 bacterium</name>
    <dbReference type="NCBI Taxonomy" id="2053526"/>
    <lineage>
        <taxon>Bacteria</taxon>
        <taxon>Katanobacteria</taxon>
    </lineage>
</organism>
<dbReference type="EMBL" id="DSPJ01000034">
    <property type="protein sequence ID" value="HEX61747.1"/>
    <property type="molecule type" value="Genomic_DNA"/>
</dbReference>
<evidence type="ECO:0000313" key="3">
    <source>
        <dbReference type="EMBL" id="HEX61747.1"/>
    </source>
</evidence>